<gene>
    <name evidence="4" type="ORF">SAMN06265350_103331</name>
</gene>
<dbReference type="EMBL" id="FXSZ01000003">
    <property type="protein sequence ID" value="SMO56150.1"/>
    <property type="molecule type" value="Genomic_DNA"/>
</dbReference>
<comment type="similarity">
    <text evidence="1">Belongs to the DinB family.</text>
</comment>
<dbReference type="RefSeq" id="WP_142602774.1">
    <property type="nucleotide sequence ID" value="NZ_FXSZ01000003.1"/>
</dbReference>
<dbReference type="InterPro" id="IPR007837">
    <property type="entry name" value="DinB"/>
</dbReference>
<feature type="binding site" evidence="3">
    <location>
        <position position="48"/>
    </location>
    <ligand>
        <name>a divalent metal cation</name>
        <dbReference type="ChEBI" id="CHEBI:60240"/>
    </ligand>
</feature>
<accession>A0A521CBL7</accession>
<sequence length="166" mass="18717">MYRSVEDFVADWKYEIDATETLLRELTDKSLSRKVYRKGRTLGYLAWHLAIAIVDMLTQAGLNVEGPALDAEAPETADEIRIAYAAASSSALRMISKKWLDSELDTEITIYGESWKRGKLLSVLILHQVHHRGQMTVLMRQAGLKVTGIYGPAKEEWSSMGMLPMK</sequence>
<feature type="binding site" evidence="3">
    <location>
        <position position="131"/>
    </location>
    <ligand>
        <name>a divalent metal cation</name>
        <dbReference type="ChEBI" id="CHEBI:60240"/>
    </ligand>
</feature>
<dbReference type="SUPFAM" id="SSF109854">
    <property type="entry name" value="DinB/YfiT-like putative metalloenzymes"/>
    <property type="match status" value="1"/>
</dbReference>
<dbReference type="OrthoDB" id="119432at2"/>
<evidence type="ECO:0000313" key="4">
    <source>
        <dbReference type="EMBL" id="SMO56150.1"/>
    </source>
</evidence>
<proteinExistence type="inferred from homology"/>
<keyword evidence="5" id="KW-1185">Reference proteome</keyword>
<evidence type="ECO:0000256" key="2">
    <source>
        <dbReference type="ARBA" id="ARBA00022723"/>
    </source>
</evidence>
<dbReference type="Gene3D" id="1.20.120.450">
    <property type="entry name" value="dinb family like domain"/>
    <property type="match status" value="1"/>
</dbReference>
<feature type="binding site" evidence="3">
    <location>
        <position position="127"/>
    </location>
    <ligand>
        <name>a divalent metal cation</name>
        <dbReference type="ChEBI" id="CHEBI:60240"/>
    </ligand>
</feature>
<evidence type="ECO:0000313" key="5">
    <source>
        <dbReference type="Proteomes" id="UP000315971"/>
    </source>
</evidence>
<dbReference type="AlphaFoldDB" id="A0A521CBL7"/>
<evidence type="ECO:0000256" key="1">
    <source>
        <dbReference type="ARBA" id="ARBA00008635"/>
    </source>
</evidence>
<organism evidence="4 5">
    <name type="scientific">Solitalea koreensis</name>
    <dbReference type="NCBI Taxonomy" id="543615"/>
    <lineage>
        <taxon>Bacteria</taxon>
        <taxon>Pseudomonadati</taxon>
        <taxon>Bacteroidota</taxon>
        <taxon>Sphingobacteriia</taxon>
        <taxon>Sphingobacteriales</taxon>
        <taxon>Sphingobacteriaceae</taxon>
        <taxon>Solitalea</taxon>
    </lineage>
</organism>
<dbReference type="Proteomes" id="UP000315971">
    <property type="component" value="Unassembled WGS sequence"/>
</dbReference>
<name>A0A521CBL7_9SPHI</name>
<keyword evidence="2 3" id="KW-0479">Metal-binding</keyword>
<dbReference type="InterPro" id="IPR034660">
    <property type="entry name" value="DinB/YfiT-like"/>
</dbReference>
<dbReference type="Pfam" id="PF05163">
    <property type="entry name" value="DinB"/>
    <property type="match status" value="1"/>
</dbReference>
<protein>
    <submittedName>
        <fullName evidence="4">Uncharacterized damage-inducible protein DinB (Forms a four-helix bundle)</fullName>
    </submittedName>
</protein>
<evidence type="ECO:0000256" key="3">
    <source>
        <dbReference type="PIRSR" id="PIRSR607837-1"/>
    </source>
</evidence>
<dbReference type="GO" id="GO:0046872">
    <property type="term" value="F:metal ion binding"/>
    <property type="evidence" value="ECO:0007669"/>
    <property type="project" value="UniProtKB-KW"/>
</dbReference>
<reference evidence="4 5" key="1">
    <citation type="submission" date="2017-05" db="EMBL/GenBank/DDBJ databases">
        <authorList>
            <person name="Varghese N."/>
            <person name="Submissions S."/>
        </authorList>
    </citation>
    <scope>NUCLEOTIDE SEQUENCE [LARGE SCALE GENOMIC DNA]</scope>
    <source>
        <strain evidence="4 5">DSM 21342</strain>
    </source>
</reference>